<gene>
    <name evidence="9" type="ORF">QQ020_11290</name>
</gene>
<dbReference type="InterPro" id="IPR050351">
    <property type="entry name" value="BphY/WalK/GraS-like"/>
</dbReference>
<keyword evidence="10" id="KW-1185">Reference proteome</keyword>
<evidence type="ECO:0000256" key="6">
    <source>
        <dbReference type="ARBA" id="ARBA00023012"/>
    </source>
</evidence>
<dbReference type="EMBL" id="JAUJEB010000001">
    <property type="protein sequence ID" value="MDN5212636.1"/>
    <property type="molecule type" value="Genomic_DNA"/>
</dbReference>
<dbReference type="SUPFAM" id="SSF55874">
    <property type="entry name" value="ATPase domain of HSP90 chaperone/DNA topoisomerase II/histidine kinase"/>
    <property type="match status" value="1"/>
</dbReference>
<dbReference type="PROSITE" id="PS50109">
    <property type="entry name" value="HIS_KIN"/>
    <property type="match status" value="1"/>
</dbReference>
<feature type="domain" description="Histidine kinase" evidence="8">
    <location>
        <begin position="204"/>
        <end position="423"/>
    </location>
</feature>
<name>A0ABT8L6E7_9BACT</name>
<keyword evidence="7" id="KW-0472">Membrane</keyword>
<dbReference type="SUPFAM" id="SSF47384">
    <property type="entry name" value="Homodimeric domain of signal transducing histidine kinase"/>
    <property type="match status" value="1"/>
</dbReference>
<keyword evidence="3" id="KW-0597">Phosphoprotein</keyword>
<dbReference type="CDD" id="cd00082">
    <property type="entry name" value="HisKA"/>
    <property type="match status" value="1"/>
</dbReference>
<dbReference type="SMART" id="SM00387">
    <property type="entry name" value="HATPase_c"/>
    <property type="match status" value="1"/>
</dbReference>
<evidence type="ECO:0000256" key="2">
    <source>
        <dbReference type="ARBA" id="ARBA00012438"/>
    </source>
</evidence>
<dbReference type="SMART" id="SM00388">
    <property type="entry name" value="HisKA"/>
    <property type="match status" value="1"/>
</dbReference>
<dbReference type="GO" id="GO:0016301">
    <property type="term" value="F:kinase activity"/>
    <property type="evidence" value="ECO:0007669"/>
    <property type="project" value="UniProtKB-KW"/>
</dbReference>
<evidence type="ECO:0000256" key="7">
    <source>
        <dbReference type="SAM" id="Phobius"/>
    </source>
</evidence>
<organism evidence="9 10">
    <name type="scientific">Agaribacillus aureus</name>
    <dbReference type="NCBI Taxonomy" id="3051825"/>
    <lineage>
        <taxon>Bacteria</taxon>
        <taxon>Pseudomonadati</taxon>
        <taxon>Bacteroidota</taxon>
        <taxon>Cytophagia</taxon>
        <taxon>Cytophagales</taxon>
        <taxon>Splendidivirgaceae</taxon>
        <taxon>Agaribacillus</taxon>
    </lineage>
</organism>
<dbReference type="CDD" id="cd00075">
    <property type="entry name" value="HATPase"/>
    <property type="match status" value="1"/>
</dbReference>
<evidence type="ECO:0000256" key="3">
    <source>
        <dbReference type="ARBA" id="ARBA00022553"/>
    </source>
</evidence>
<evidence type="ECO:0000256" key="4">
    <source>
        <dbReference type="ARBA" id="ARBA00022679"/>
    </source>
</evidence>
<dbReference type="PRINTS" id="PR00344">
    <property type="entry name" value="BCTRLSENSOR"/>
</dbReference>
<dbReference type="InterPro" id="IPR004358">
    <property type="entry name" value="Sig_transdc_His_kin-like_C"/>
</dbReference>
<keyword evidence="6" id="KW-0902">Two-component regulatory system</keyword>
<comment type="catalytic activity">
    <reaction evidence="1">
        <text>ATP + protein L-histidine = ADP + protein N-phospho-L-histidine.</text>
        <dbReference type="EC" id="2.7.13.3"/>
    </reaction>
</comment>
<keyword evidence="7" id="KW-1133">Transmembrane helix</keyword>
<accession>A0ABT8L6E7</accession>
<dbReference type="InterPro" id="IPR036097">
    <property type="entry name" value="HisK_dim/P_sf"/>
</dbReference>
<protein>
    <recommendedName>
        <fullName evidence="2">histidine kinase</fullName>
        <ecNumber evidence="2">2.7.13.3</ecNumber>
    </recommendedName>
</protein>
<keyword evidence="4" id="KW-0808">Transferase</keyword>
<evidence type="ECO:0000313" key="10">
    <source>
        <dbReference type="Proteomes" id="UP001172083"/>
    </source>
</evidence>
<evidence type="ECO:0000256" key="1">
    <source>
        <dbReference type="ARBA" id="ARBA00000085"/>
    </source>
</evidence>
<dbReference type="InterPro" id="IPR003661">
    <property type="entry name" value="HisK_dim/P_dom"/>
</dbReference>
<evidence type="ECO:0000259" key="8">
    <source>
        <dbReference type="PROSITE" id="PS50109"/>
    </source>
</evidence>
<keyword evidence="7" id="KW-0812">Transmembrane</keyword>
<dbReference type="InterPro" id="IPR005467">
    <property type="entry name" value="His_kinase_dom"/>
</dbReference>
<keyword evidence="5 9" id="KW-0418">Kinase</keyword>
<evidence type="ECO:0000256" key="5">
    <source>
        <dbReference type="ARBA" id="ARBA00022777"/>
    </source>
</evidence>
<dbReference type="Pfam" id="PF02518">
    <property type="entry name" value="HATPase_c"/>
    <property type="match status" value="1"/>
</dbReference>
<feature type="transmembrane region" description="Helical" evidence="7">
    <location>
        <begin position="164"/>
        <end position="189"/>
    </location>
</feature>
<dbReference type="Gene3D" id="3.30.565.10">
    <property type="entry name" value="Histidine kinase-like ATPase, C-terminal domain"/>
    <property type="match status" value="1"/>
</dbReference>
<dbReference type="PANTHER" id="PTHR45453">
    <property type="entry name" value="PHOSPHATE REGULON SENSOR PROTEIN PHOR"/>
    <property type="match status" value="1"/>
</dbReference>
<dbReference type="Gene3D" id="1.10.287.130">
    <property type="match status" value="1"/>
</dbReference>
<proteinExistence type="predicted"/>
<reference evidence="9" key="1">
    <citation type="submission" date="2023-06" db="EMBL/GenBank/DDBJ databases">
        <title>Genomic of Agaribacillus aureum.</title>
        <authorList>
            <person name="Wang G."/>
        </authorList>
    </citation>
    <scope>NUCLEOTIDE SEQUENCE</scope>
    <source>
        <strain evidence="9">BMA12</strain>
    </source>
</reference>
<sequence length="428" mass="49341">MSRYRIRLVIILATFSLVGITLTQMFWVRKAFDLREKQFNNSMNIALKGVADEINRCNNLPPSVQNPVEQLSTNYYTVRVNNFIDPYQLEEFLKNEFKNREIAKDFEYGIYDCSNEKMVYGDYVNLESKNPNQKQATRFPKLDNDSYYFGVYFPTKDTGLLAQMGIWTFSSLVMLIVIVFFAYTLFVILKQRRLSVIQKEFVNNMTHEFKTPISTIAISAEVLKNPSIIEDPERLQNYASIIREESVRLKNQVERVLQMATVDKEKVNLKIEKVNLHDIISQTIQSLKLSVENSAGNISCDLQARHTCIEADKLHVTNILYNLLDNALKYCKVVPKIKIVTEDITRGIIIKIVDNGIGISMENQKNIFKRFFRVSTGNIHDVKGFGLGLNYVREIVMAHKGEINVYSSIGQGSTFSIFLPHENHTKKR</sequence>
<comment type="caution">
    <text evidence="9">The sequence shown here is derived from an EMBL/GenBank/DDBJ whole genome shotgun (WGS) entry which is preliminary data.</text>
</comment>
<dbReference type="RefSeq" id="WP_346757953.1">
    <property type="nucleotide sequence ID" value="NZ_JAUJEB010000001.1"/>
</dbReference>
<dbReference type="PANTHER" id="PTHR45453:SF1">
    <property type="entry name" value="PHOSPHATE REGULON SENSOR PROTEIN PHOR"/>
    <property type="match status" value="1"/>
</dbReference>
<dbReference type="InterPro" id="IPR003594">
    <property type="entry name" value="HATPase_dom"/>
</dbReference>
<evidence type="ECO:0000313" key="9">
    <source>
        <dbReference type="EMBL" id="MDN5212636.1"/>
    </source>
</evidence>
<dbReference type="InterPro" id="IPR036890">
    <property type="entry name" value="HATPase_C_sf"/>
</dbReference>
<dbReference type="Pfam" id="PF00512">
    <property type="entry name" value="HisKA"/>
    <property type="match status" value="1"/>
</dbReference>
<dbReference type="Proteomes" id="UP001172083">
    <property type="component" value="Unassembled WGS sequence"/>
</dbReference>
<dbReference type="EC" id="2.7.13.3" evidence="2"/>